<reference evidence="1" key="1">
    <citation type="submission" date="2022-11" db="EMBL/GenBank/DDBJ databases">
        <title>Centuries of genome instability and evolution in soft-shell clam transmissible cancer (bioRxiv).</title>
        <authorList>
            <person name="Hart S.F.M."/>
            <person name="Yonemitsu M.A."/>
            <person name="Giersch R.M."/>
            <person name="Beal B.F."/>
            <person name="Arriagada G."/>
            <person name="Davis B.W."/>
            <person name="Ostrander E.A."/>
            <person name="Goff S.P."/>
            <person name="Metzger M.J."/>
        </authorList>
    </citation>
    <scope>NUCLEOTIDE SEQUENCE</scope>
    <source>
        <strain evidence="1">MELC-2E11</strain>
        <tissue evidence="1">Siphon/mantle</tissue>
    </source>
</reference>
<protein>
    <submittedName>
        <fullName evidence="1">Uncharacterized protein</fullName>
    </submittedName>
</protein>
<name>A0ABY7F044_MYAAR</name>
<sequence length="110" mass="12827">MENVVGYPKKERDEIISYIFGQDGLLVPTDIDTQRCRRQEMHQLLRNKLLRLLYTHIIEPVIKGKITPTWTNNNCESANHVLKSAIQWKMQDLPQLIETLLGIVKGEQEE</sequence>
<dbReference type="Proteomes" id="UP001164746">
    <property type="component" value="Chromosome 9"/>
</dbReference>
<gene>
    <name evidence="1" type="ORF">MAR_004551</name>
</gene>
<proteinExistence type="predicted"/>
<organism evidence="1 2">
    <name type="scientific">Mya arenaria</name>
    <name type="common">Soft-shell clam</name>
    <dbReference type="NCBI Taxonomy" id="6604"/>
    <lineage>
        <taxon>Eukaryota</taxon>
        <taxon>Metazoa</taxon>
        <taxon>Spiralia</taxon>
        <taxon>Lophotrochozoa</taxon>
        <taxon>Mollusca</taxon>
        <taxon>Bivalvia</taxon>
        <taxon>Autobranchia</taxon>
        <taxon>Heteroconchia</taxon>
        <taxon>Euheterodonta</taxon>
        <taxon>Imparidentia</taxon>
        <taxon>Neoheterodontei</taxon>
        <taxon>Myida</taxon>
        <taxon>Myoidea</taxon>
        <taxon>Myidae</taxon>
        <taxon>Mya</taxon>
    </lineage>
</organism>
<evidence type="ECO:0000313" key="1">
    <source>
        <dbReference type="EMBL" id="WAR14446.1"/>
    </source>
</evidence>
<accession>A0ABY7F044</accession>
<keyword evidence="2" id="KW-1185">Reference proteome</keyword>
<dbReference type="EMBL" id="CP111020">
    <property type="protein sequence ID" value="WAR14446.1"/>
    <property type="molecule type" value="Genomic_DNA"/>
</dbReference>
<evidence type="ECO:0000313" key="2">
    <source>
        <dbReference type="Proteomes" id="UP001164746"/>
    </source>
</evidence>